<dbReference type="EMBL" id="GGEC01065133">
    <property type="protein sequence ID" value="MBX45617.1"/>
    <property type="molecule type" value="Transcribed_RNA"/>
</dbReference>
<proteinExistence type="predicted"/>
<organism evidence="1">
    <name type="scientific">Rhizophora mucronata</name>
    <name type="common">Asiatic mangrove</name>
    <dbReference type="NCBI Taxonomy" id="61149"/>
    <lineage>
        <taxon>Eukaryota</taxon>
        <taxon>Viridiplantae</taxon>
        <taxon>Streptophyta</taxon>
        <taxon>Embryophyta</taxon>
        <taxon>Tracheophyta</taxon>
        <taxon>Spermatophyta</taxon>
        <taxon>Magnoliopsida</taxon>
        <taxon>eudicotyledons</taxon>
        <taxon>Gunneridae</taxon>
        <taxon>Pentapetalae</taxon>
        <taxon>rosids</taxon>
        <taxon>fabids</taxon>
        <taxon>Malpighiales</taxon>
        <taxon>Rhizophoraceae</taxon>
        <taxon>Rhizophora</taxon>
    </lineage>
</organism>
<sequence>MKNGLEVVKLQLIDQNLIDKTREGYRIRTETSCKILTLKLGMGQGQ</sequence>
<dbReference type="AlphaFoldDB" id="A0A2P2NSW1"/>
<protein>
    <submittedName>
        <fullName evidence="1">Uncharacterized protein</fullName>
    </submittedName>
</protein>
<name>A0A2P2NSW1_RHIMU</name>
<evidence type="ECO:0000313" key="1">
    <source>
        <dbReference type="EMBL" id="MBX45617.1"/>
    </source>
</evidence>
<reference evidence="1" key="1">
    <citation type="submission" date="2018-02" db="EMBL/GenBank/DDBJ databases">
        <title>Rhizophora mucronata_Transcriptome.</title>
        <authorList>
            <person name="Meera S.P."/>
            <person name="Sreeshan A."/>
            <person name="Augustine A."/>
        </authorList>
    </citation>
    <scope>NUCLEOTIDE SEQUENCE</scope>
    <source>
        <tissue evidence="1">Leaf</tissue>
    </source>
</reference>
<accession>A0A2P2NSW1</accession>